<keyword evidence="1" id="KW-1133">Transmembrane helix</keyword>
<dbReference type="CDD" id="cd03507">
    <property type="entry name" value="Delta12-FADS-like"/>
    <property type="match status" value="1"/>
</dbReference>
<dbReference type="PANTHER" id="PTHR19353:SF73">
    <property type="entry name" value="FATTY ACID DESATURASE"/>
    <property type="match status" value="1"/>
</dbReference>
<keyword evidence="4" id="KW-1185">Reference proteome</keyword>
<dbReference type="Pfam" id="PF00487">
    <property type="entry name" value="FA_desaturase"/>
    <property type="match status" value="1"/>
</dbReference>
<evidence type="ECO:0000259" key="2">
    <source>
        <dbReference type="Pfam" id="PF00487"/>
    </source>
</evidence>
<dbReference type="AlphaFoldDB" id="A0A840A2L9"/>
<organism evidence="3 4">
    <name type="scientific">Phenylobacterium haematophilum</name>
    <dbReference type="NCBI Taxonomy" id="98513"/>
    <lineage>
        <taxon>Bacteria</taxon>
        <taxon>Pseudomonadati</taxon>
        <taxon>Pseudomonadota</taxon>
        <taxon>Alphaproteobacteria</taxon>
        <taxon>Caulobacterales</taxon>
        <taxon>Caulobacteraceae</taxon>
        <taxon>Phenylobacterium</taxon>
    </lineage>
</organism>
<sequence>MTDRKPADWSRKLAAYKRPRLSRSLFELVLTASTLAGLWGLGWAAFHFGLWWLALLLTVPAAVFLVRLFMIQHDCGHGSFFEDKAANDWVGRAIGLLTLTPYDYWRRTHAMHHATSGNLDRRGLGVIEMLTVEEYLALSPIRRLGYRLYRNPAVMFGLGPTFVFFLQQRLPIGLMKDGWRPWASTLGNTAIIAVGVGLMMWLLGIAPVILVNFTTMVIAATIGVWLFFVQHQYEGVSWSRNGEWKRDDAALHGSSHYDLPQPLRWLTANIGIHHVHHLSARIPFYRLPQVLRDHPELREVSRIGLWDSFKNARLALWDERGQRLVSFREIRDLPRAA</sequence>
<feature type="transmembrane region" description="Helical" evidence="1">
    <location>
        <begin position="148"/>
        <end position="166"/>
    </location>
</feature>
<dbReference type="GO" id="GO:0006629">
    <property type="term" value="P:lipid metabolic process"/>
    <property type="evidence" value="ECO:0007669"/>
    <property type="project" value="InterPro"/>
</dbReference>
<accession>A0A840A2L9</accession>
<dbReference type="Proteomes" id="UP000530564">
    <property type="component" value="Unassembled WGS sequence"/>
</dbReference>
<proteinExistence type="predicted"/>
<evidence type="ECO:0000256" key="1">
    <source>
        <dbReference type="SAM" id="Phobius"/>
    </source>
</evidence>
<feature type="domain" description="Fatty acid desaturase" evidence="2">
    <location>
        <begin position="51"/>
        <end position="297"/>
    </location>
</feature>
<comment type="caution">
    <text evidence="3">The sequence shown here is derived from an EMBL/GenBank/DDBJ whole genome shotgun (WGS) entry which is preliminary data.</text>
</comment>
<feature type="transmembrane region" description="Helical" evidence="1">
    <location>
        <begin position="210"/>
        <end position="228"/>
    </location>
</feature>
<feature type="transmembrane region" description="Helical" evidence="1">
    <location>
        <begin position="186"/>
        <end position="203"/>
    </location>
</feature>
<dbReference type="EC" id="1.14.19.-" evidence="3"/>
<feature type="transmembrane region" description="Helical" evidence="1">
    <location>
        <begin position="50"/>
        <end position="70"/>
    </location>
</feature>
<keyword evidence="3" id="KW-0560">Oxidoreductase</keyword>
<dbReference type="PANTHER" id="PTHR19353">
    <property type="entry name" value="FATTY ACID DESATURASE 2"/>
    <property type="match status" value="1"/>
</dbReference>
<reference evidence="3 4" key="1">
    <citation type="submission" date="2020-08" db="EMBL/GenBank/DDBJ databases">
        <title>Genomic Encyclopedia of Type Strains, Phase IV (KMG-IV): sequencing the most valuable type-strain genomes for metagenomic binning, comparative biology and taxonomic classification.</title>
        <authorList>
            <person name="Goeker M."/>
        </authorList>
    </citation>
    <scope>NUCLEOTIDE SEQUENCE [LARGE SCALE GENOMIC DNA]</scope>
    <source>
        <strain evidence="3 4">DSM 21793</strain>
    </source>
</reference>
<dbReference type="InterPro" id="IPR005804">
    <property type="entry name" value="FA_desaturase_dom"/>
</dbReference>
<keyword evidence="1" id="KW-0472">Membrane</keyword>
<evidence type="ECO:0000313" key="3">
    <source>
        <dbReference type="EMBL" id="MBB3891933.1"/>
    </source>
</evidence>
<feature type="transmembrane region" description="Helical" evidence="1">
    <location>
        <begin position="21"/>
        <end position="44"/>
    </location>
</feature>
<dbReference type="EMBL" id="JACIDK010000003">
    <property type="protein sequence ID" value="MBB3891933.1"/>
    <property type="molecule type" value="Genomic_DNA"/>
</dbReference>
<dbReference type="GO" id="GO:0016020">
    <property type="term" value="C:membrane"/>
    <property type="evidence" value="ECO:0007669"/>
    <property type="project" value="TreeGrafter"/>
</dbReference>
<name>A0A840A2L9_9CAUL</name>
<dbReference type="InterPro" id="IPR012171">
    <property type="entry name" value="Fatty_acid_desaturase"/>
</dbReference>
<gene>
    <name evidence="3" type="ORF">GGQ61_002661</name>
</gene>
<dbReference type="RefSeq" id="WP_221221006.1">
    <property type="nucleotide sequence ID" value="NZ_JACIDK010000003.1"/>
</dbReference>
<protein>
    <submittedName>
        <fullName evidence="3">Omega-6 fatty acid desaturase (Delta-12 desaturase)</fullName>
        <ecNumber evidence="3">1.14.19.-</ecNumber>
    </submittedName>
</protein>
<dbReference type="GO" id="GO:0016717">
    <property type="term" value="F:oxidoreductase activity, acting on paired donors, with oxidation of a pair of donors resulting in the reduction of molecular oxygen to two molecules of water"/>
    <property type="evidence" value="ECO:0007669"/>
    <property type="project" value="TreeGrafter"/>
</dbReference>
<evidence type="ECO:0000313" key="4">
    <source>
        <dbReference type="Proteomes" id="UP000530564"/>
    </source>
</evidence>
<keyword evidence="1" id="KW-0812">Transmembrane</keyword>